<evidence type="ECO:0000313" key="5">
    <source>
        <dbReference type="Proteomes" id="UP000588586"/>
    </source>
</evidence>
<dbReference type="InterPro" id="IPR023365">
    <property type="entry name" value="Sortase_dom-sf"/>
</dbReference>
<gene>
    <name evidence="4" type="ORF">HJG52_19565</name>
</gene>
<evidence type="ECO:0000256" key="3">
    <source>
        <dbReference type="SAM" id="Phobius"/>
    </source>
</evidence>
<evidence type="ECO:0000313" key="4">
    <source>
        <dbReference type="EMBL" id="NNM48190.1"/>
    </source>
</evidence>
<comment type="caution">
    <text evidence="4">The sequence shown here is derived from an EMBL/GenBank/DDBJ whole genome shotgun (WGS) entry which is preliminary data.</text>
</comment>
<dbReference type="InterPro" id="IPR042003">
    <property type="entry name" value="Sortase_E"/>
</dbReference>
<proteinExistence type="predicted"/>
<keyword evidence="3" id="KW-0812">Transmembrane</keyword>
<organism evidence="4 5">
    <name type="scientific">Knoellia koreensis</name>
    <dbReference type="NCBI Taxonomy" id="2730921"/>
    <lineage>
        <taxon>Bacteria</taxon>
        <taxon>Bacillati</taxon>
        <taxon>Actinomycetota</taxon>
        <taxon>Actinomycetes</taxon>
        <taxon>Micrococcales</taxon>
        <taxon>Intrasporangiaceae</taxon>
        <taxon>Knoellia</taxon>
    </lineage>
</organism>
<dbReference type="CDD" id="cd05830">
    <property type="entry name" value="Sortase_E"/>
    <property type="match status" value="1"/>
</dbReference>
<dbReference type="InterPro" id="IPR005754">
    <property type="entry name" value="Sortase"/>
</dbReference>
<dbReference type="Pfam" id="PF04203">
    <property type="entry name" value="Sortase"/>
    <property type="match status" value="1"/>
</dbReference>
<sequence>MRWSLGVVGDLLVTAGLVLLLFVAWQLWWTDVTANRVQDQTIARLDREFSRPAPASANEKPKAVPFGEAFAILRIPRLGADYARPVLEGTSLDILDEGVGHYKDTALPGVVGNFAVAGHRTTYGRPFHDIDKLQPGDKVVVETKTTYFVYVVRSHKIVLPTAVEVIAPVPDKPGAKPTERWMTMTACHPKYSAAQRYIVFAQLEKSYPRAKGLPAGTLAVPKGA</sequence>
<dbReference type="NCBIfam" id="TIGR01076">
    <property type="entry name" value="sortase_fam"/>
    <property type="match status" value="1"/>
</dbReference>
<dbReference type="Gene3D" id="2.40.260.10">
    <property type="entry name" value="Sortase"/>
    <property type="match status" value="1"/>
</dbReference>
<dbReference type="GO" id="GO:0016787">
    <property type="term" value="F:hydrolase activity"/>
    <property type="evidence" value="ECO:0007669"/>
    <property type="project" value="UniProtKB-KW"/>
</dbReference>
<evidence type="ECO:0000256" key="1">
    <source>
        <dbReference type="ARBA" id="ARBA00022801"/>
    </source>
</evidence>
<feature type="active site" description="Proton donor/acceptor" evidence="2">
    <location>
        <position position="119"/>
    </location>
</feature>
<dbReference type="InterPro" id="IPR053465">
    <property type="entry name" value="Sortase_Class_E"/>
</dbReference>
<protein>
    <submittedName>
        <fullName evidence="4">Class E sortase</fullName>
    </submittedName>
</protein>
<evidence type="ECO:0000256" key="2">
    <source>
        <dbReference type="PIRSR" id="PIRSR605754-1"/>
    </source>
</evidence>
<dbReference type="AlphaFoldDB" id="A0A849HE38"/>
<keyword evidence="3" id="KW-0472">Membrane</keyword>
<dbReference type="EMBL" id="JABEPQ010000007">
    <property type="protein sequence ID" value="NNM48190.1"/>
    <property type="molecule type" value="Genomic_DNA"/>
</dbReference>
<accession>A0A849HE38</accession>
<dbReference type="NCBIfam" id="NF033747">
    <property type="entry name" value="class_E_sortase"/>
    <property type="match status" value="1"/>
</dbReference>
<keyword evidence="3" id="KW-1133">Transmembrane helix</keyword>
<feature type="active site" description="Acyl-thioester intermediate" evidence="2">
    <location>
        <position position="187"/>
    </location>
</feature>
<feature type="transmembrane region" description="Helical" evidence="3">
    <location>
        <begin position="7"/>
        <end position="29"/>
    </location>
</feature>
<dbReference type="Proteomes" id="UP000588586">
    <property type="component" value="Unassembled WGS sequence"/>
</dbReference>
<dbReference type="SUPFAM" id="SSF63817">
    <property type="entry name" value="Sortase"/>
    <property type="match status" value="1"/>
</dbReference>
<keyword evidence="1" id="KW-0378">Hydrolase</keyword>
<name>A0A849HE38_9MICO</name>
<reference evidence="4 5" key="1">
    <citation type="submission" date="2020-04" db="EMBL/GenBank/DDBJ databases">
        <title>Knoellia sp. isolate from air conditioner.</title>
        <authorList>
            <person name="Chea S."/>
            <person name="Kim D.-U."/>
        </authorList>
    </citation>
    <scope>NUCLEOTIDE SEQUENCE [LARGE SCALE GENOMIC DNA]</scope>
    <source>
        <strain evidence="4 5">DB2414S</strain>
    </source>
</reference>
<keyword evidence="5" id="KW-1185">Reference proteome</keyword>